<gene>
    <name evidence="1" type="ORF">GCM10011591_26570</name>
</gene>
<dbReference type="EMBL" id="BMMW01000002">
    <property type="protein sequence ID" value="GGK53427.1"/>
    <property type="molecule type" value="Genomic_DNA"/>
</dbReference>
<dbReference type="Proteomes" id="UP000612956">
    <property type="component" value="Unassembled WGS sequence"/>
</dbReference>
<proteinExistence type="predicted"/>
<organism evidence="1 2">
    <name type="scientific">Nocardia camponoti</name>
    <dbReference type="NCBI Taxonomy" id="1616106"/>
    <lineage>
        <taxon>Bacteria</taxon>
        <taxon>Bacillati</taxon>
        <taxon>Actinomycetota</taxon>
        <taxon>Actinomycetes</taxon>
        <taxon>Mycobacteriales</taxon>
        <taxon>Nocardiaceae</taxon>
        <taxon>Nocardia</taxon>
    </lineage>
</organism>
<comment type="caution">
    <text evidence="1">The sequence shown here is derived from an EMBL/GenBank/DDBJ whole genome shotgun (WGS) entry which is preliminary data.</text>
</comment>
<dbReference type="RefSeq" id="WP_188829197.1">
    <property type="nucleotide sequence ID" value="NZ_BMMW01000002.1"/>
</dbReference>
<keyword evidence="2" id="KW-1185">Reference proteome</keyword>
<evidence type="ECO:0000313" key="1">
    <source>
        <dbReference type="EMBL" id="GGK53427.1"/>
    </source>
</evidence>
<reference evidence="1" key="1">
    <citation type="journal article" date="2014" name="Int. J. Syst. Evol. Microbiol.">
        <title>Complete genome sequence of Corynebacterium casei LMG S-19264T (=DSM 44701T), isolated from a smear-ripened cheese.</title>
        <authorList>
            <consortium name="US DOE Joint Genome Institute (JGI-PGF)"/>
            <person name="Walter F."/>
            <person name="Albersmeier A."/>
            <person name="Kalinowski J."/>
            <person name="Ruckert C."/>
        </authorList>
    </citation>
    <scope>NUCLEOTIDE SEQUENCE</scope>
    <source>
        <strain evidence="1">CGMCC 4.7278</strain>
    </source>
</reference>
<protein>
    <submittedName>
        <fullName evidence="1">Uncharacterized protein</fullName>
    </submittedName>
</protein>
<accession>A0A917VA34</accession>
<evidence type="ECO:0000313" key="2">
    <source>
        <dbReference type="Proteomes" id="UP000612956"/>
    </source>
</evidence>
<sequence length="623" mass="65954">MADPTLTMQDIADLAKVRRPVVTMWRGRTRVKGRDIPFPQPVSGVGEQLRFRRAEVVAYLEATGRGNNVEHRLDADGIAVPDGIGLEDLVTLLCLRLITGEVDDDCVEAAQETDPSDELLAREVAARPPTPTTIAFIDALIGASYGGADALARLDSSRVARELGNRPLNREAVALLAAAIRAASGALDPEGPTLITTGETPELVLALGASGIDTCVEGDTPAARALRRRLSIQGQEPTAVFGPQVRLLSVIGAPVTEALERIDDVLVELELGEIAVVVGSAAILCDAIPRSGARAHNPEGKRAATLRIGGLAAALRLPRGLWSEAYRQALGVWIFCGGRQIERPIVADLGTELLADIDHDALAADIAASIDGMTAARAYRYGRICALKEILAGSAVVPRGVAAVRVRAPESSGELDRVYAATLRTSIPLAGFDVSAGPGQGNHPVRTRSLAQLTAQKAMRVFNGRKISVADAVPSGTVRLLSADGSTNHLALDPLDAQRLYPRATRTEPGDVVFSVNPPRAVVDERGGNLVVSPSRLLRLRDAAGIGPYAVAAVINKLSAHQVEWESWNLPALDAEQSVRLEEALRAVTVYEQELDDRMNAVAALRQSLIEGISTGSVGLLTD</sequence>
<reference evidence="1" key="2">
    <citation type="submission" date="2020-09" db="EMBL/GenBank/DDBJ databases">
        <authorList>
            <person name="Sun Q."/>
            <person name="Zhou Y."/>
        </authorList>
    </citation>
    <scope>NUCLEOTIDE SEQUENCE</scope>
    <source>
        <strain evidence="1">CGMCC 4.7278</strain>
    </source>
</reference>
<dbReference type="AlphaFoldDB" id="A0A917VA34"/>
<name>A0A917VA34_9NOCA</name>